<comment type="caution">
    <text evidence="1">The sequence shown here is derived from an EMBL/GenBank/DDBJ whole genome shotgun (WGS) entry which is preliminary data.</text>
</comment>
<keyword evidence="1" id="KW-0813">Transport</keyword>
<dbReference type="PANTHER" id="PTHR43649">
    <property type="entry name" value="ARABINOSE-BINDING PROTEIN-RELATED"/>
    <property type="match status" value="1"/>
</dbReference>
<gene>
    <name evidence="1" type="ORF">HNR20_005183</name>
</gene>
<dbReference type="SUPFAM" id="SSF53850">
    <property type="entry name" value="Periplasmic binding protein-like II"/>
    <property type="match status" value="1"/>
</dbReference>
<reference evidence="1 2" key="1">
    <citation type="submission" date="2020-08" db="EMBL/GenBank/DDBJ databases">
        <title>Sequencing the genomes of 1000 actinobacteria strains.</title>
        <authorList>
            <person name="Klenk H.-P."/>
        </authorList>
    </citation>
    <scope>NUCLEOTIDE SEQUENCE [LARGE SCALE GENOMIC DNA]</scope>
    <source>
        <strain evidence="1 2">DSM 103125</strain>
    </source>
</reference>
<keyword evidence="1" id="KW-0762">Sugar transport</keyword>
<evidence type="ECO:0000313" key="1">
    <source>
        <dbReference type="EMBL" id="MBB5480678.1"/>
    </source>
</evidence>
<dbReference type="PANTHER" id="PTHR43649:SF30">
    <property type="entry name" value="ABC TRANSPORTER SUBSTRATE-BINDING PROTEIN"/>
    <property type="match status" value="1"/>
</dbReference>
<dbReference type="AlphaFoldDB" id="A0A840W6I5"/>
<dbReference type="InterPro" id="IPR006059">
    <property type="entry name" value="SBP"/>
</dbReference>
<dbReference type="PROSITE" id="PS51257">
    <property type="entry name" value="PROKAR_LIPOPROTEIN"/>
    <property type="match status" value="1"/>
</dbReference>
<keyword evidence="2" id="KW-1185">Reference proteome</keyword>
<dbReference type="RefSeq" id="WP_221309918.1">
    <property type="nucleotide sequence ID" value="NZ_BMNF01000004.1"/>
</dbReference>
<name>A0A840W6I5_9ACTN</name>
<sequence length="414" mass="43909">MEAEMKKFVRSWAAVAVAGLTLTGCGFGGDDGQSEGGSTLSFLVPSYSDGTKALWEGIIADFEAAHSEINVELEIQSWDNINDVVRTKVQSNAAPDILNIDAFSGFAADDLLYSADEMVSANTVADFQQSFADNASIDGAMYGLPLIASARTMFYNTELFERAGVAAPPKTWDQLLDAAKKVAGLGDGVYGYGMPLGSEEAQGETSIWTFGNGGSWTNGSTIAVNTPANLEAVTFMKRMIDEKATQPDPGASDRTPMLDVFIQGKIGMVVALPPTVGQIAEKNPGLKYASAPIPTKDGQPMTLGVADHLMAFKNKGDKQETVKTFLDYVFSAPVYTKFVDTEGFLPTTKSGAAALAGKKEIASFLEVLPNARFYPSTNPQWATTQGAMQSLMGQIGQGKEPGAVLDEIQAKANG</sequence>
<dbReference type="EMBL" id="JACHDP010000001">
    <property type="protein sequence ID" value="MBB5480678.1"/>
    <property type="molecule type" value="Genomic_DNA"/>
</dbReference>
<protein>
    <submittedName>
        <fullName evidence="1">Multiple sugar transport system substrate-binding protein</fullName>
    </submittedName>
</protein>
<dbReference type="Proteomes" id="UP000586947">
    <property type="component" value="Unassembled WGS sequence"/>
</dbReference>
<evidence type="ECO:0000313" key="2">
    <source>
        <dbReference type="Proteomes" id="UP000586947"/>
    </source>
</evidence>
<proteinExistence type="predicted"/>
<organism evidence="1 2">
    <name type="scientific">Micromonospora parathelypteridis</name>
    <dbReference type="NCBI Taxonomy" id="1839617"/>
    <lineage>
        <taxon>Bacteria</taxon>
        <taxon>Bacillati</taxon>
        <taxon>Actinomycetota</taxon>
        <taxon>Actinomycetes</taxon>
        <taxon>Micromonosporales</taxon>
        <taxon>Micromonosporaceae</taxon>
        <taxon>Micromonospora</taxon>
    </lineage>
</organism>
<dbReference type="Gene3D" id="3.40.190.10">
    <property type="entry name" value="Periplasmic binding protein-like II"/>
    <property type="match status" value="2"/>
</dbReference>
<dbReference type="InterPro" id="IPR050490">
    <property type="entry name" value="Bact_solute-bd_prot1"/>
</dbReference>
<dbReference type="Pfam" id="PF01547">
    <property type="entry name" value="SBP_bac_1"/>
    <property type="match status" value="1"/>
</dbReference>
<accession>A0A840W6I5</accession>